<comment type="similarity">
    <text evidence="2">Belongs to the DoxX family.</text>
</comment>
<evidence type="ECO:0000313" key="9">
    <source>
        <dbReference type="Proteomes" id="UP000468707"/>
    </source>
</evidence>
<feature type="transmembrane region" description="Helical" evidence="7">
    <location>
        <begin position="103"/>
        <end position="121"/>
    </location>
</feature>
<dbReference type="RefSeq" id="WP_163635193.1">
    <property type="nucleotide sequence ID" value="NZ_JAAAMI010000004.1"/>
</dbReference>
<evidence type="ECO:0000256" key="4">
    <source>
        <dbReference type="ARBA" id="ARBA00022692"/>
    </source>
</evidence>
<evidence type="ECO:0000256" key="7">
    <source>
        <dbReference type="SAM" id="Phobius"/>
    </source>
</evidence>
<comment type="caution">
    <text evidence="8">The sequence shown here is derived from an EMBL/GenBank/DDBJ whole genome shotgun (WGS) entry which is preliminary data.</text>
</comment>
<comment type="subcellular location">
    <subcellularLocation>
        <location evidence="1">Cell membrane</location>
        <topology evidence="1">Multi-pass membrane protein</topology>
    </subcellularLocation>
</comment>
<keyword evidence="3" id="KW-1003">Cell membrane</keyword>
<keyword evidence="4 7" id="KW-0812">Transmembrane</keyword>
<evidence type="ECO:0000313" key="8">
    <source>
        <dbReference type="EMBL" id="NDV43750.1"/>
    </source>
</evidence>
<sequence length="169" mass="19241">MKKILLKILMPYDFKKGRMNIGIAIPRIIGGLSLSLEFGSPKFGMPWSMKDDMGFFQVASWFPEDVKEFGMPFVWAPWVFAWFGAASEAIGGLFLALGLGTRISAFFIGMTMLTATFFQKWPEAMEYNSSWPLLPAMGFFWIALYSFLFGSGTWGLDHLLTRKFRKETI</sequence>
<protein>
    <submittedName>
        <fullName evidence="8">DoxX family membrane protein</fullName>
    </submittedName>
</protein>
<keyword evidence="6 7" id="KW-0472">Membrane</keyword>
<evidence type="ECO:0000256" key="5">
    <source>
        <dbReference type="ARBA" id="ARBA00022989"/>
    </source>
</evidence>
<accession>A0A6I5L4A1</accession>
<dbReference type="EMBL" id="JAAAMI010000004">
    <property type="protein sequence ID" value="NDV43750.1"/>
    <property type="molecule type" value="Genomic_DNA"/>
</dbReference>
<dbReference type="InterPro" id="IPR032808">
    <property type="entry name" value="DoxX"/>
</dbReference>
<feature type="transmembrane region" description="Helical" evidence="7">
    <location>
        <begin position="75"/>
        <end position="96"/>
    </location>
</feature>
<keyword evidence="9" id="KW-1185">Reference proteome</keyword>
<dbReference type="InterPro" id="IPR051907">
    <property type="entry name" value="DoxX-like_oxidoreductase"/>
</dbReference>
<evidence type="ECO:0000256" key="3">
    <source>
        <dbReference type="ARBA" id="ARBA00022475"/>
    </source>
</evidence>
<evidence type="ECO:0000256" key="6">
    <source>
        <dbReference type="ARBA" id="ARBA00023136"/>
    </source>
</evidence>
<dbReference type="GO" id="GO:0005886">
    <property type="term" value="C:plasma membrane"/>
    <property type="evidence" value="ECO:0007669"/>
    <property type="project" value="UniProtKB-SubCell"/>
</dbReference>
<evidence type="ECO:0000256" key="1">
    <source>
        <dbReference type="ARBA" id="ARBA00004651"/>
    </source>
</evidence>
<keyword evidence="5 7" id="KW-1133">Transmembrane helix</keyword>
<dbReference type="AlphaFoldDB" id="A0A6I5L4A1"/>
<dbReference type="PANTHER" id="PTHR33452:SF1">
    <property type="entry name" value="INNER MEMBRANE PROTEIN YPHA-RELATED"/>
    <property type="match status" value="1"/>
</dbReference>
<dbReference type="Pfam" id="PF07681">
    <property type="entry name" value="DoxX"/>
    <property type="match status" value="1"/>
</dbReference>
<organism evidence="8 9">
    <name type="scientific">Flagellimonas sediminis</name>
    <dbReference type="NCBI Taxonomy" id="2696468"/>
    <lineage>
        <taxon>Bacteria</taxon>
        <taxon>Pseudomonadati</taxon>
        <taxon>Bacteroidota</taxon>
        <taxon>Flavobacteriia</taxon>
        <taxon>Flavobacteriales</taxon>
        <taxon>Flavobacteriaceae</taxon>
        <taxon>Flagellimonas</taxon>
    </lineage>
</organism>
<feature type="transmembrane region" description="Helical" evidence="7">
    <location>
        <begin position="21"/>
        <end position="39"/>
    </location>
</feature>
<proteinExistence type="inferred from homology"/>
<dbReference type="Proteomes" id="UP000468707">
    <property type="component" value="Unassembled WGS sequence"/>
</dbReference>
<feature type="transmembrane region" description="Helical" evidence="7">
    <location>
        <begin position="133"/>
        <end position="156"/>
    </location>
</feature>
<reference evidence="8 9" key="1">
    <citation type="submission" date="2020-01" db="EMBL/GenBank/DDBJ databases">
        <title>Muricauda sediminis sp.nov. 40Bstr401.</title>
        <authorList>
            <person name="Xue Z."/>
            <person name="Zhu S."/>
            <person name="Ren N."/>
            <person name="Chen T."/>
            <person name="Chen X."/>
            <person name="Chen J."/>
            <person name="Yang J."/>
        </authorList>
    </citation>
    <scope>NUCLEOTIDE SEQUENCE [LARGE SCALE GENOMIC DNA]</scope>
    <source>
        <strain evidence="8 9">40Bstr401</strain>
    </source>
</reference>
<dbReference type="PANTHER" id="PTHR33452">
    <property type="entry name" value="OXIDOREDUCTASE CATD-RELATED"/>
    <property type="match status" value="1"/>
</dbReference>
<gene>
    <name evidence="8" type="ORF">GTK07_10475</name>
</gene>
<name>A0A6I5L4A1_9FLAO</name>
<evidence type="ECO:0000256" key="2">
    <source>
        <dbReference type="ARBA" id="ARBA00006679"/>
    </source>
</evidence>